<accession>K9WF45</accession>
<proteinExistence type="predicted"/>
<reference evidence="1 2" key="1">
    <citation type="submission" date="2012-06" db="EMBL/GenBank/DDBJ databases">
        <title>Finished chromosome of genome of Microcoleus sp. PCC 7113.</title>
        <authorList>
            <consortium name="US DOE Joint Genome Institute"/>
            <person name="Gugger M."/>
            <person name="Coursin T."/>
            <person name="Rippka R."/>
            <person name="Tandeau De Marsac N."/>
            <person name="Huntemann M."/>
            <person name="Wei C.-L."/>
            <person name="Han J."/>
            <person name="Detter J.C."/>
            <person name="Han C."/>
            <person name="Tapia R."/>
            <person name="Chen A."/>
            <person name="Kyrpides N."/>
            <person name="Mavromatis K."/>
            <person name="Markowitz V."/>
            <person name="Szeto E."/>
            <person name="Ivanova N."/>
            <person name="Pagani I."/>
            <person name="Pati A."/>
            <person name="Goodwin L."/>
            <person name="Nordberg H.P."/>
            <person name="Cantor M.N."/>
            <person name="Hua S.X."/>
            <person name="Woyke T."/>
            <person name="Kerfeld C.A."/>
        </authorList>
    </citation>
    <scope>NUCLEOTIDE SEQUENCE [LARGE SCALE GENOMIC DNA]</scope>
    <source>
        <strain evidence="1 2">PCC 7113</strain>
    </source>
</reference>
<name>K9WF45_9CYAN</name>
<dbReference type="Proteomes" id="UP000010471">
    <property type="component" value="Chromosome"/>
</dbReference>
<sequence length="163" mass="19228">MKHSDWLRLQAEGESICATLRQQGYQCRKQTKRLSWKLCSLGQGDYILTITPTPVSDWTLIPHNTSPQREQLWQLIEHTLTSIREEVMKTQPKRASQAEDYSRPWAIVRLLPDARRYTVARFVNRQDAEDHRRFLNRFMPAAEFEVLFDVPDAQLQRATEEED</sequence>
<evidence type="ECO:0000313" key="1">
    <source>
        <dbReference type="EMBL" id="AFZ18394.1"/>
    </source>
</evidence>
<dbReference type="HOGENOM" id="CLU_137330_0_0_3"/>
<gene>
    <name evidence="1" type="ORF">Mic7113_2602</name>
</gene>
<keyword evidence="2" id="KW-1185">Reference proteome</keyword>
<evidence type="ECO:0000313" key="2">
    <source>
        <dbReference type="Proteomes" id="UP000010471"/>
    </source>
</evidence>
<dbReference type="AlphaFoldDB" id="K9WF45"/>
<dbReference type="OrthoDB" id="469306at2"/>
<dbReference type="eggNOG" id="COG0456">
    <property type="taxonomic scope" value="Bacteria"/>
</dbReference>
<organism evidence="1 2">
    <name type="scientific">Allocoleopsis franciscana PCC 7113</name>
    <dbReference type="NCBI Taxonomy" id="1173027"/>
    <lineage>
        <taxon>Bacteria</taxon>
        <taxon>Bacillati</taxon>
        <taxon>Cyanobacteriota</taxon>
        <taxon>Cyanophyceae</taxon>
        <taxon>Coleofasciculales</taxon>
        <taxon>Coleofasciculaceae</taxon>
        <taxon>Allocoleopsis</taxon>
        <taxon>Allocoleopsis franciscana</taxon>
    </lineage>
</organism>
<dbReference type="EMBL" id="CP003630">
    <property type="protein sequence ID" value="AFZ18394.1"/>
    <property type="molecule type" value="Genomic_DNA"/>
</dbReference>
<protein>
    <submittedName>
        <fullName evidence="1">Uncharacterized protein</fullName>
    </submittedName>
</protein>
<dbReference type="KEGG" id="mic:Mic7113_2602"/>
<dbReference type="RefSeq" id="WP_015182543.1">
    <property type="nucleotide sequence ID" value="NC_019738.1"/>
</dbReference>